<sequence length="61" mass="6833">MTKDSKVRLTAFVDPMLVKRAKVRGALEGFTISEVVEHALDAYAPKIEEGRDKNIHLVIPQ</sequence>
<evidence type="ECO:0000313" key="1">
    <source>
        <dbReference type="EMBL" id="OGG34745.1"/>
    </source>
</evidence>
<dbReference type="GO" id="GO:0006355">
    <property type="term" value="P:regulation of DNA-templated transcription"/>
    <property type="evidence" value="ECO:0007669"/>
    <property type="project" value="InterPro"/>
</dbReference>
<dbReference type="SUPFAM" id="SSF47598">
    <property type="entry name" value="Ribbon-helix-helix"/>
    <property type="match status" value="1"/>
</dbReference>
<comment type="caution">
    <text evidence="1">The sequence shown here is derived from an EMBL/GenBank/DDBJ whole genome shotgun (WGS) entry which is preliminary data.</text>
</comment>
<dbReference type="Proteomes" id="UP000176186">
    <property type="component" value="Unassembled WGS sequence"/>
</dbReference>
<name>A0A1F6BCU1_9BACT</name>
<dbReference type="InterPro" id="IPR013321">
    <property type="entry name" value="Arc_rbn_hlx_hlx"/>
</dbReference>
<accession>A0A1F6BCU1</accession>
<dbReference type="InterPro" id="IPR010985">
    <property type="entry name" value="Ribbon_hlx_hlx"/>
</dbReference>
<evidence type="ECO:0000313" key="2">
    <source>
        <dbReference type="Proteomes" id="UP000176186"/>
    </source>
</evidence>
<organism evidence="1 2">
    <name type="scientific">Candidatus Gottesmanbacteria bacterium RIFOXYB1_FULL_47_11</name>
    <dbReference type="NCBI Taxonomy" id="1798401"/>
    <lineage>
        <taxon>Bacteria</taxon>
        <taxon>Candidatus Gottesmaniibacteriota</taxon>
    </lineage>
</organism>
<dbReference type="STRING" id="1798401.A2363_03240"/>
<reference evidence="1 2" key="1">
    <citation type="journal article" date="2016" name="Nat. Commun.">
        <title>Thousands of microbial genomes shed light on interconnected biogeochemical processes in an aquifer system.</title>
        <authorList>
            <person name="Anantharaman K."/>
            <person name="Brown C.T."/>
            <person name="Hug L.A."/>
            <person name="Sharon I."/>
            <person name="Castelle C.J."/>
            <person name="Probst A.J."/>
            <person name="Thomas B.C."/>
            <person name="Singh A."/>
            <person name="Wilkins M.J."/>
            <person name="Karaoz U."/>
            <person name="Brodie E.L."/>
            <person name="Williams K.H."/>
            <person name="Hubbard S.S."/>
            <person name="Banfield J.F."/>
        </authorList>
    </citation>
    <scope>NUCLEOTIDE SEQUENCE [LARGE SCALE GENOMIC DNA]</scope>
</reference>
<proteinExistence type="predicted"/>
<dbReference type="AlphaFoldDB" id="A0A1F6BCU1"/>
<dbReference type="EMBL" id="MFKE01000023">
    <property type="protein sequence ID" value="OGG34745.1"/>
    <property type="molecule type" value="Genomic_DNA"/>
</dbReference>
<dbReference type="Gene3D" id="1.10.1220.10">
    <property type="entry name" value="Met repressor-like"/>
    <property type="match status" value="1"/>
</dbReference>
<evidence type="ECO:0008006" key="3">
    <source>
        <dbReference type="Google" id="ProtNLM"/>
    </source>
</evidence>
<gene>
    <name evidence="1" type="ORF">A2363_03240</name>
</gene>
<protein>
    <recommendedName>
        <fullName evidence="3">Ribbon-helix-helix protein CopG domain-containing protein</fullName>
    </recommendedName>
</protein>